<reference evidence="1" key="1">
    <citation type="submission" date="2023-03" db="EMBL/GenBank/DDBJ databases">
        <title>Chromosome-scale reference genome and RAD-based genetic map of yellow starthistle (Centaurea solstitialis) reveal putative structural variation and QTLs associated with invader traits.</title>
        <authorList>
            <person name="Reatini B."/>
            <person name="Cang F.A."/>
            <person name="Jiang Q."/>
            <person name="Mckibben M.T.W."/>
            <person name="Barker M.S."/>
            <person name="Rieseberg L.H."/>
            <person name="Dlugosch K.M."/>
        </authorList>
    </citation>
    <scope>NUCLEOTIDE SEQUENCE</scope>
    <source>
        <strain evidence="1">CAN-66</strain>
        <tissue evidence="1">Leaf</tissue>
    </source>
</reference>
<proteinExistence type="predicted"/>
<dbReference type="InterPro" id="IPR043502">
    <property type="entry name" value="DNA/RNA_pol_sf"/>
</dbReference>
<evidence type="ECO:0000313" key="1">
    <source>
        <dbReference type="EMBL" id="KAJ9542038.1"/>
    </source>
</evidence>
<protein>
    <submittedName>
        <fullName evidence="1">Uncharacterized protein</fullName>
    </submittedName>
</protein>
<gene>
    <name evidence="1" type="ORF">OSB04_028544</name>
</gene>
<dbReference type="AlphaFoldDB" id="A0AA38SGP4"/>
<sequence>MVRGTDYVRHSLIEYPGDPAIRLSDNITRNRSKSRTSESHHRIAIPRNVKEVQKLTGRVAALNRFISWSSDKCHLFYNVLRKNRSFLWMDEHENALQDLKRYMVSPLLLTKPVNGESLQLYLAYLTP</sequence>
<dbReference type="Gene3D" id="3.30.70.270">
    <property type="match status" value="1"/>
</dbReference>
<organism evidence="1 2">
    <name type="scientific">Centaurea solstitialis</name>
    <name type="common">yellow star-thistle</name>
    <dbReference type="NCBI Taxonomy" id="347529"/>
    <lineage>
        <taxon>Eukaryota</taxon>
        <taxon>Viridiplantae</taxon>
        <taxon>Streptophyta</taxon>
        <taxon>Embryophyta</taxon>
        <taxon>Tracheophyta</taxon>
        <taxon>Spermatophyta</taxon>
        <taxon>Magnoliopsida</taxon>
        <taxon>eudicotyledons</taxon>
        <taxon>Gunneridae</taxon>
        <taxon>Pentapetalae</taxon>
        <taxon>asterids</taxon>
        <taxon>campanulids</taxon>
        <taxon>Asterales</taxon>
        <taxon>Asteraceae</taxon>
        <taxon>Carduoideae</taxon>
        <taxon>Cardueae</taxon>
        <taxon>Centaureinae</taxon>
        <taxon>Centaurea</taxon>
    </lineage>
</organism>
<dbReference type="EMBL" id="JARYMX010000007">
    <property type="protein sequence ID" value="KAJ9542038.1"/>
    <property type="molecule type" value="Genomic_DNA"/>
</dbReference>
<evidence type="ECO:0000313" key="2">
    <source>
        <dbReference type="Proteomes" id="UP001172457"/>
    </source>
</evidence>
<keyword evidence="2" id="KW-1185">Reference proteome</keyword>
<dbReference type="InterPro" id="IPR043128">
    <property type="entry name" value="Rev_trsase/Diguanyl_cyclase"/>
</dbReference>
<name>A0AA38SGP4_9ASTR</name>
<dbReference type="Proteomes" id="UP001172457">
    <property type="component" value="Chromosome 7"/>
</dbReference>
<dbReference type="SUPFAM" id="SSF56672">
    <property type="entry name" value="DNA/RNA polymerases"/>
    <property type="match status" value="1"/>
</dbReference>
<accession>A0AA38SGP4</accession>
<comment type="caution">
    <text evidence="1">The sequence shown here is derived from an EMBL/GenBank/DDBJ whole genome shotgun (WGS) entry which is preliminary data.</text>
</comment>